<evidence type="ECO:0000313" key="2">
    <source>
        <dbReference type="Proteomes" id="UP000235036"/>
    </source>
</evidence>
<reference evidence="1 2" key="1">
    <citation type="submission" date="2017-08" db="EMBL/GenBank/DDBJ databases">
        <title>Genomes of Fischerella (Mastigocladus) sp. strains.</title>
        <authorList>
            <person name="Miller S.R."/>
        </authorList>
    </citation>
    <scope>NUCLEOTIDE SEQUENCE [LARGE SCALE GENOMIC DNA]</scope>
    <source>
        <strain evidence="1 2">CCMEE 5323</strain>
    </source>
</reference>
<dbReference type="Proteomes" id="UP000235036">
    <property type="component" value="Unassembled WGS sequence"/>
</dbReference>
<gene>
    <name evidence="1" type="ORF">CEN44_19125</name>
</gene>
<evidence type="ECO:0000313" key="1">
    <source>
        <dbReference type="EMBL" id="PLZ86800.1"/>
    </source>
</evidence>
<sequence length="72" mass="7976">MAYLDRSFDERAENFRALFSVVDSAIASGNNEQLALALNSITEIAKSSPFKDLANLTSVRAALNDPNHEWTF</sequence>
<dbReference type="EMBL" id="NRQW01000439">
    <property type="protein sequence ID" value="PLZ86800.1"/>
    <property type="molecule type" value="Genomic_DNA"/>
</dbReference>
<accession>A0A2N6JZF5</accession>
<keyword evidence="2" id="KW-1185">Reference proteome</keyword>
<dbReference type="AlphaFoldDB" id="A0A2N6JZF5"/>
<organism evidence="1 2">
    <name type="scientific">Fischerella muscicola CCMEE 5323</name>
    <dbReference type="NCBI Taxonomy" id="2019572"/>
    <lineage>
        <taxon>Bacteria</taxon>
        <taxon>Bacillati</taxon>
        <taxon>Cyanobacteriota</taxon>
        <taxon>Cyanophyceae</taxon>
        <taxon>Nostocales</taxon>
        <taxon>Hapalosiphonaceae</taxon>
        <taxon>Fischerella</taxon>
    </lineage>
</organism>
<protein>
    <submittedName>
        <fullName evidence="1">Uncharacterized protein</fullName>
    </submittedName>
</protein>
<name>A0A2N6JZF5_FISMU</name>
<dbReference type="RefSeq" id="WP_016868129.1">
    <property type="nucleotide sequence ID" value="NZ_CAWNVR010000558.1"/>
</dbReference>
<proteinExistence type="predicted"/>
<comment type="caution">
    <text evidence="1">The sequence shown here is derived from an EMBL/GenBank/DDBJ whole genome shotgun (WGS) entry which is preliminary data.</text>
</comment>